<dbReference type="GO" id="GO:0020037">
    <property type="term" value="F:heme binding"/>
    <property type="evidence" value="ECO:0007669"/>
    <property type="project" value="InterPro"/>
</dbReference>
<evidence type="ECO:0000256" key="1">
    <source>
        <dbReference type="ARBA" id="ARBA00001971"/>
    </source>
</evidence>
<evidence type="ECO:0000256" key="10">
    <source>
        <dbReference type="RuleBase" id="RU000461"/>
    </source>
</evidence>
<dbReference type="AlphaFoldDB" id="L2FP55"/>
<dbReference type="CDD" id="cd11041">
    <property type="entry name" value="CYP503A1-like"/>
    <property type="match status" value="1"/>
</dbReference>
<evidence type="ECO:0000256" key="7">
    <source>
        <dbReference type="ARBA" id="ARBA00023004"/>
    </source>
</evidence>
<dbReference type="PRINTS" id="PR00463">
    <property type="entry name" value="EP450I"/>
</dbReference>
<dbReference type="Pfam" id="PF00067">
    <property type="entry name" value="p450"/>
    <property type="match status" value="2"/>
</dbReference>
<protein>
    <submittedName>
        <fullName evidence="11">Cytochrome p450</fullName>
    </submittedName>
</protein>
<dbReference type="GO" id="GO:0016705">
    <property type="term" value="F:oxidoreductase activity, acting on paired donors, with incorporation or reduction of molecular oxygen"/>
    <property type="evidence" value="ECO:0007669"/>
    <property type="project" value="InterPro"/>
</dbReference>
<keyword evidence="5 9" id="KW-0479">Metal-binding</keyword>
<keyword evidence="8 10" id="KW-0503">Monooxygenase</keyword>
<feature type="binding site" description="axial binding residue" evidence="9">
    <location>
        <position position="357"/>
    </location>
    <ligand>
        <name>heme</name>
        <dbReference type="ChEBI" id="CHEBI:30413"/>
    </ligand>
    <ligandPart>
        <name>Fe</name>
        <dbReference type="ChEBI" id="CHEBI:18248"/>
    </ligandPart>
</feature>
<dbReference type="HOGENOM" id="CLU_022195_1_0_1"/>
<keyword evidence="4 9" id="KW-0349">Heme</keyword>
<dbReference type="EMBL" id="KB020968">
    <property type="protein sequence ID" value="ELA27836.1"/>
    <property type="molecule type" value="Genomic_DNA"/>
</dbReference>
<dbReference type="InterPro" id="IPR002401">
    <property type="entry name" value="Cyt_P450_E_grp-I"/>
</dbReference>
<evidence type="ECO:0000256" key="6">
    <source>
        <dbReference type="ARBA" id="ARBA00023002"/>
    </source>
</evidence>
<comment type="subcellular location">
    <subcellularLocation>
        <location evidence="2">Membrane</location>
        <topology evidence="2">Single-pass membrane protein</topology>
    </subcellularLocation>
</comment>
<dbReference type="GO" id="GO:0016020">
    <property type="term" value="C:membrane"/>
    <property type="evidence" value="ECO:0007669"/>
    <property type="project" value="UniProtKB-SubCell"/>
</dbReference>
<dbReference type="PROSITE" id="PS00086">
    <property type="entry name" value="CYTOCHROME_P450"/>
    <property type="match status" value="1"/>
</dbReference>
<gene>
    <name evidence="11" type="ORF">CGGC5_11451</name>
</gene>
<evidence type="ECO:0000256" key="4">
    <source>
        <dbReference type="ARBA" id="ARBA00022617"/>
    </source>
</evidence>
<comment type="cofactor">
    <cofactor evidence="1 9">
        <name>heme</name>
        <dbReference type="ChEBI" id="CHEBI:30413"/>
    </cofactor>
</comment>
<organism evidence="11">
    <name type="scientific">Colletotrichum fructicola (strain Nara gc5)</name>
    <name type="common">Anthracnose fungus</name>
    <name type="synonym">Colletotrichum gloeosporioides (strain Nara gc5)</name>
    <dbReference type="NCBI Taxonomy" id="1213859"/>
    <lineage>
        <taxon>Eukaryota</taxon>
        <taxon>Fungi</taxon>
        <taxon>Dikarya</taxon>
        <taxon>Ascomycota</taxon>
        <taxon>Pezizomycotina</taxon>
        <taxon>Sordariomycetes</taxon>
        <taxon>Hypocreomycetidae</taxon>
        <taxon>Glomerellales</taxon>
        <taxon>Glomerellaceae</taxon>
        <taxon>Colletotrichum</taxon>
        <taxon>Colletotrichum gloeosporioides species complex</taxon>
    </lineage>
</organism>
<dbReference type="Gene3D" id="1.10.630.10">
    <property type="entry name" value="Cytochrome P450"/>
    <property type="match status" value="1"/>
</dbReference>
<dbReference type="InterPro" id="IPR001128">
    <property type="entry name" value="Cyt_P450"/>
</dbReference>
<dbReference type="STRING" id="1213859.L2FP55"/>
<dbReference type="InterPro" id="IPR036396">
    <property type="entry name" value="Cyt_P450_sf"/>
</dbReference>
<dbReference type="PANTHER" id="PTHR46206:SF6">
    <property type="entry name" value="CYTOCHROME P450 MONOOXYGENASE AN1598-RELATED"/>
    <property type="match status" value="1"/>
</dbReference>
<evidence type="ECO:0000256" key="2">
    <source>
        <dbReference type="ARBA" id="ARBA00004167"/>
    </source>
</evidence>
<evidence type="ECO:0000256" key="9">
    <source>
        <dbReference type="PIRSR" id="PIRSR602401-1"/>
    </source>
</evidence>
<sequence>MQKEYTNFGGPPEFLIHAIKSGITASLPHLTPLLHRMVKENMGRIFGYHTGVYDVSEWKRTTVHDQMLQIVGCNNARVFLSTEASQNDDWIRYSTGYVLSTFDCIRKIKQWHPMLRPMVYWFLPERKEIKLQWACAKKHVKKAMEARQHKGDSLENPPSMLDLLSSGKNSHLATRMDDQVLYQMTLIAVGTVTTHASIVQAVYDLATYPEYIPILREEIQSVSRDHDGLFTKDAVMALKKLDSFMKESQRLSAGDLSNDFLWHHVMNVVADPLFLGTFQRAATAHLTLPDGTFIPKGTKIEVNTASIHVDEAYYPDPQRFDGLRYYRLRQRPGDENKHMYYSVGKNDLSFGFGRHACPGRYLGHLNIKLVMAELLMEYDVQTTLKSGRPKNIEFEALVAPDPDFEILLKSRRHS</sequence>
<accession>L2FP55</accession>
<keyword evidence="7 9" id="KW-0408">Iron</keyword>
<dbReference type="GO" id="GO:0004497">
    <property type="term" value="F:monooxygenase activity"/>
    <property type="evidence" value="ECO:0007669"/>
    <property type="project" value="UniProtKB-KW"/>
</dbReference>
<dbReference type="PANTHER" id="PTHR46206">
    <property type="entry name" value="CYTOCHROME P450"/>
    <property type="match status" value="1"/>
</dbReference>
<dbReference type="SUPFAM" id="SSF48264">
    <property type="entry name" value="Cytochrome P450"/>
    <property type="match status" value="1"/>
</dbReference>
<comment type="similarity">
    <text evidence="3 10">Belongs to the cytochrome P450 family.</text>
</comment>
<evidence type="ECO:0000256" key="3">
    <source>
        <dbReference type="ARBA" id="ARBA00010617"/>
    </source>
</evidence>
<dbReference type="GO" id="GO:0005506">
    <property type="term" value="F:iron ion binding"/>
    <property type="evidence" value="ECO:0007669"/>
    <property type="project" value="InterPro"/>
</dbReference>
<evidence type="ECO:0000256" key="5">
    <source>
        <dbReference type="ARBA" id="ARBA00022723"/>
    </source>
</evidence>
<evidence type="ECO:0000313" key="11">
    <source>
        <dbReference type="EMBL" id="ELA27836.1"/>
    </source>
</evidence>
<evidence type="ECO:0000256" key="8">
    <source>
        <dbReference type="ARBA" id="ARBA00023033"/>
    </source>
</evidence>
<proteinExistence type="inferred from homology"/>
<dbReference type="InterPro" id="IPR017972">
    <property type="entry name" value="Cyt_P450_CS"/>
</dbReference>
<name>L2FP55_COLFN</name>
<keyword evidence="6 10" id="KW-0560">Oxidoreductase</keyword>
<reference evidence="11" key="1">
    <citation type="submission" date="2012-08" db="EMBL/GenBank/DDBJ databases">
        <title>Genome analysis of Colletotrichum orbiculare and Colletotrichum fructicola.</title>
        <authorList>
            <person name="Gan P.H.P."/>
            <person name="Ikeda K."/>
            <person name="Irieda H."/>
            <person name="Narusaka M."/>
            <person name="O'Connell R.J."/>
            <person name="Narusaka Y."/>
            <person name="Takano Y."/>
            <person name="Kubo Y."/>
            <person name="Shirasu K."/>
        </authorList>
    </citation>
    <scope>NUCLEOTIDE SEQUENCE</scope>
    <source>
        <strain evidence="11">Nara gc5</strain>
    </source>
</reference>